<proteinExistence type="predicted"/>
<name>A0A1H2TH01_9RHOB</name>
<accession>A0A1H2TH01</accession>
<dbReference type="EMBL" id="FNOI01000001">
    <property type="protein sequence ID" value="SDW43100.1"/>
    <property type="molecule type" value="Genomic_DNA"/>
</dbReference>
<organism evidence="1 2">
    <name type="scientific">Litoreibacter albidus</name>
    <dbReference type="NCBI Taxonomy" id="670155"/>
    <lineage>
        <taxon>Bacteria</taxon>
        <taxon>Pseudomonadati</taxon>
        <taxon>Pseudomonadota</taxon>
        <taxon>Alphaproteobacteria</taxon>
        <taxon>Rhodobacterales</taxon>
        <taxon>Roseobacteraceae</taxon>
        <taxon>Litoreibacter</taxon>
    </lineage>
</organism>
<dbReference type="AlphaFoldDB" id="A0A1H2TH01"/>
<keyword evidence="2" id="KW-1185">Reference proteome</keyword>
<dbReference type="Proteomes" id="UP000199441">
    <property type="component" value="Unassembled WGS sequence"/>
</dbReference>
<protein>
    <submittedName>
        <fullName evidence="1">Uncharacterized protein</fullName>
    </submittedName>
</protein>
<sequence length="122" mass="13760">MTKYPLQSNVRLKRQKPADLLTRLSYEASKRINSRSDSPILHSRTISTPIIFQKLIISEFCLQHYAGARLDPVPTVRRKLPLVDATLVRKMSETADELLICIPAFRGATHRPVLIILVGNGL</sequence>
<evidence type="ECO:0000313" key="2">
    <source>
        <dbReference type="Proteomes" id="UP000199441"/>
    </source>
</evidence>
<evidence type="ECO:0000313" key="1">
    <source>
        <dbReference type="EMBL" id="SDW43100.1"/>
    </source>
</evidence>
<reference evidence="2" key="1">
    <citation type="submission" date="2016-10" db="EMBL/GenBank/DDBJ databases">
        <authorList>
            <person name="Varghese N."/>
            <person name="Submissions S."/>
        </authorList>
    </citation>
    <scope>NUCLEOTIDE SEQUENCE [LARGE SCALE GENOMIC DNA]</scope>
    <source>
        <strain evidence="2">DSM 26922</strain>
    </source>
</reference>
<gene>
    <name evidence="1" type="ORF">SAMN04488001_1162</name>
</gene>